<dbReference type="SUPFAM" id="SSF50249">
    <property type="entry name" value="Nucleic acid-binding proteins"/>
    <property type="match status" value="1"/>
</dbReference>
<evidence type="ECO:0000256" key="12">
    <source>
        <dbReference type="ARBA" id="ARBA00022917"/>
    </source>
</evidence>
<keyword evidence="8 18" id="KW-0436">Ligase</keyword>
<evidence type="ECO:0000256" key="10">
    <source>
        <dbReference type="ARBA" id="ARBA00022840"/>
    </source>
</evidence>
<comment type="function">
    <text evidence="1">Is required not only for elongation of protein synthesis but also for the initiation of all mRNA translation through initiator tRNA(fMet) aminoacylation.</text>
</comment>
<dbReference type="InterPro" id="IPR004495">
    <property type="entry name" value="Met-tRNA-synth_bsu_C"/>
</dbReference>
<evidence type="ECO:0000256" key="16">
    <source>
        <dbReference type="PROSITE-ProRule" id="PRU00209"/>
    </source>
</evidence>
<organism evidence="18 19">
    <name type="scientific">Candidatus Roizmanbacteria bacterium CG22_combo_CG10-13_8_21_14_all_38_20</name>
    <dbReference type="NCBI Taxonomy" id="1974862"/>
    <lineage>
        <taxon>Bacteria</taxon>
        <taxon>Candidatus Roizmaniibacteriota</taxon>
    </lineage>
</organism>
<comment type="caution">
    <text evidence="18">The sequence shown here is derived from an EMBL/GenBank/DDBJ whole genome shotgun (WGS) entry which is preliminary data.</text>
</comment>
<proteinExistence type="predicted"/>
<evidence type="ECO:0000256" key="1">
    <source>
        <dbReference type="ARBA" id="ARBA00003314"/>
    </source>
</evidence>
<evidence type="ECO:0000313" key="18">
    <source>
        <dbReference type="EMBL" id="PIP61283.1"/>
    </source>
</evidence>
<evidence type="ECO:0000256" key="13">
    <source>
        <dbReference type="ARBA" id="ARBA00023146"/>
    </source>
</evidence>
<dbReference type="PROSITE" id="PS50886">
    <property type="entry name" value="TRBD"/>
    <property type="match status" value="1"/>
</dbReference>
<evidence type="ECO:0000256" key="7">
    <source>
        <dbReference type="ARBA" id="ARBA00022555"/>
    </source>
</evidence>
<dbReference type="FunFam" id="2.40.50.140:FF:000042">
    <property type="entry name" value="Methionine--tRNA ligase"/>
    <property type="match status" value="1"/>
</dbReference>
<dbReference type="Proteomes" id="UP000231246">
    <property type="component" value="Unassembled WGS sequence"/>
</dbReference>
<dbReference type="NCBIfam" id="TIGR00399">
    <property type="entry name" value="metG_C_term"/>
    <property type="match status" value="1"/>
</dbReference>
<evidence type="ECO:0000256" key="11">
    <source>
        <dbReference type="ARBA" id="ARBA00022884"/>
    </source>
</evidence>
<protein>
    <recommendedName>
        <fullName evidence="5">Methionine--tRNA ligase</fullName>
        <ecNumber evidence="4">6.1.1.10</ecNumber>
    </recommendedName>
    <alternativeName>
        <fullName evidence="14">Methionyl-tRNA synthetase</fullName>
    </alternativeName>
</protein>
<comment type="subcellular location">
    <subcellularLocation>
        <location evidence="2">Cytoplasm</location>
    </subcellularLocation>
</comment>
<evidence type="ECO:0000256" key="8">
    <source>
        <dbReference type="ARBA" id="ARBA00022598"/>
    </source>
</evidence>
<dbReference type="GO" id="GO:0004825">
    <property type="term" value="F:methionine-tRNA ligase activity"/>
    <property type="evidence" value="ECO:0007669"/>
    <property type="project" value="UniProtKB-EC"/>
</dbReference>
<comment type="catalytic activity">
    <reaction evidence="15">
        <text>tRNA(Met) + L-methionine + ATP = L-methionyl-tRNA(Met) + AMP + diphosphate</text>
        <dbReference type="Rhea" id="RHEA:13481"/>
        <dbReference type="Rhea" id="RHEA-COMP:9667"/>
        <dbReference type="Rhea" id="RHEA-COMP:9698"/>
        <dbReference type="ChEBI" id="CHEBI:30616"/>
        <dbReference type="ChEBI" id="CHEBI:33019"/>
        <dbReference type="ChEBI" id="CHEBI:57844"/>
        <dbReference type="ChEBI" id="CHEBI:78442"/>
        <dbReference type="ChEBI" id="CHEBI:78530"/>
        <dbReference type="ChEBI" id="CHEBI:456215"/>
        <dbReference type="EC" id="6.1.1.10"/>
    </reaction>
</comment>
<dbReference type="InterPro" id="IPR002547">
    <property type="entry name" value="tRNA-bd_dom"/>
</dbReference>
<keyword evidence="6" id="KW-0963">Cytoplasm</keyword>
<comment type="subunit">
    <text evidence="3">Homodimer.</text>
</comment>
<dbReference type="InterPro" id="IPR012340">
    <property type="entry name" value="NA-bd_OB-fold"/>
</dbReference>
<dbReference type="GO" id="GO:0000049">
    <property type="term" value="F:tRNA binding"/>
    <property type="evidence" value="ECO:0007669"/>
    <property type="project" value="UniProtKB-UniRule"/>
</dbReference>
<dbReference type="InterPro" id="IPR051270">
    <property type="entry name" value="Tyrosine-tRNA_ligase_regulator"/>
</dbReference>
<dbReference type="EC" id="6.1.1.10" evidence="4"/>
<dbReference type="EMBL" id="PCTA01000030">
    <property type="protein sequence ID" value="PIP61283.1"/>
    <property type="molecule type" value="Genomic_DNA"/>
</dbReference>
<evidence type="ECO:0000256" key="9">
    <source>
        <dbReference type="ARBA" id="ARBA00022741"/>
    </source>
</evidence>
<evidence type="ECO:0000256" key="5">
    <source>
        <dbReference type="ARBA" id="ARBA00018753"/>
    </source>
</evidence>
<evidence type="ECO:0000256" key="4">
    <source>
        <dbReference type="ARBA" id="ARBA00012838"/>
    </source>
</evidence>
<dbReference type="PANTHER" id="PTHR11586:SF37">
    <property type="entry name" value="TRNA-BINDING DOMAIN-CONTAINING PROTEIN"/>
    <property type="match status" value="1"/>
</dbReference>
<keyword evidence="10" id="KW-0067">ATP-binding</keyword>
<keyword evidence="7 16" id="KW-0820">tRNA-binding</keyword>
<name>A0A2H0BUC8_9BACT</name>
<evidence type="ECO:0000256" key="14">
    <source>
        <dbReference type="ARBA" id="ARBA00030904"/>
    </source>
</evidence>
<feature type="domain" description="TRNA-binding" evidence="17">
    <location>
        <begin position="8"/>
        <end position="107"/>
    </location>
</feature>
<dbReference type="CDD" id="cd02800">
    <property type="entry name" value="tRNA_bind_EcMetRS_like"/>
    <property type="match status" value="1"/>
</dbReference>
<keyword evidence="9" id="KW-0547">Nucleotide-binding</keyword>
<evidence type="ECO:0000256" key="15">
    <source>
        <dbReference type="ARBA" id="ARBA00047364"/>
    </source>
</evidence>
<dbReference type="GO" id="GO:0005524">
    <property type="term" value="F:ATP binding"/>
    <property type="evidence" value="ECO:0007669"/>
    <property type="project" value="UniProtKB-KW"/>
</dbReference>
<evidence type="ECO:0000256" key="6">
    <source>
        <dbReference type="ARBA" id="ARBA00022490"/>
    </source>
</evidence>
<sequence>MDKITFEDFAKLDIRIGTIVEAEAVEGADKILKLVVDLGDEKRTIAAGIAEFYTPEELIGKQVPVLTNLEPRTFRGVESQGMILAAGDKEPILLHPDKVIANGTKLR</sequence>
<gene>
    <name evidence="18" type="primary">metG</name>
    <name evidence="18" type="ORF">COW99_04695</name>
</gene>
<keyword evidence="13" id="KW-0030">Aminoacyl-tRNA synthetase</keyword>
<keyword evidence="12" id="KW-0648">Protein biosynthesis</keyword>
<evidence type="ECO:0000313" key="19">
    <source>
        <dbReference type="Proteomes" id="UP000231246"/>
    </source>
</evidence>
<dbReference type="PANTHER" id="PTHR11586">
    <property type="entry name" value="TRNA-AMINOACYLATION COFACTOR ARC1 FAMILY MEMBER"/>
    <property type="match status" value="1"/>
</dbReference>
<keyword evidence="11 16" id="KW-0694">RNA-binding</keyword>
<dbReference type="GO" id="GO:0005737">
    <property type="term" value="C:cytoplasm"/>
    <property type="evidence" value="ECO:0007669"/>
    <property type="project" value="UniProtKB-SubCell"/>
</dbReference>
<dbReference type="AlphaFoldDB" id="A0A2H0BUC8"/>
<dbReference type="GO" id="GO:0006431">
    <property type="term" value="P:methionyl-tRNA aminoacylation"/>
    <property type="evidence" value="ECO:0007669"/>
    <property type="project" value="InterPro"/>
</dbReference>
<dbReference type="Pfam" id="PF01588">
    <property type="entry name" value="tRNA_bind"/>
    <property type="match status" value="1"/>
</dbReference>
<reference evidence="18 19" key="1">
    <citation type="submission" date="2017-09" db="EMBL/GenBank/DDBJ databases">
        <title>Depth-based differentiation of microbial function through sediment-hosted aquifers and enrichment of novel symbionts in the deep terrestrial subsurface.</title>
        <authorList>
            <person name="Probst A.J."/>
            <person name="Ladd B."/>
            <person name="Jarett J.K."/>
            <person name="Geller-Mcgrath D.E."/>
            <person name="Sieber C.M."/>
            <person name="Emerson J.B."/>
            <person name="Anantharaman K."/>
            <person name="Thomas B.C."/>
            <person name="Malmstrom R."/>
            <person name="Stieglmeier M."/>
            <person name="Klingl A."/>
            <person name="Woyke T."/>
            <person name="Ryan C.M."/>
            <person name="Banfield J.F."/>
        </authorList>
    </citation>
    <scope>NUCLEOTIDE SEQUENCE [LARGE SCALE GENOMIC DNA]</scope>
    <source>
        <strain evidence="18">CG22_combo_CG10-13_8_21_14_all_38_20</strain>
    </source>
</reference>
<accession>A0A2H0BUC8</accession>
<evidence type="ECO:0000259" key="17">
    <source>
        <dbReference type="PROSITE" id="PS50886"/>
    </source>
</evidence>
<dbReference type="Gene3D" id="2.40.50.140">
    <property type="entry name" value="Nucleic acid-binding proteins"/>
    <property type="match status" value="1"/>
</dbReference>
<evidence type="ECO:0000256" key="3">
    <source>
        <dbReference type="ARBA" id="ARBA00011738"/>
    </source>
</evidence>
<evidence type="ECO:0000256" key="2">
    <source>
        <dbReference type="ARBA" id="ARBA00004496"/>
    </source>
</evidence>